<keyword evidence="2" id="KW-1185">Reference proteome</keyword>
<evidence type="ECO:0000313" key="2">
    <source>
        <dbReference type="Proteomes" id="UP000000457"/>
    </source>
</evidence>
<organism evidence="1 2">
    <name type="scientific">Cronobacter phage vB_CsaM_GAP32</name>
    <dbReference type="NCBI Taxonomy" id="1141136"/>
    <lineage>
        <taxon>Viruses</taxon>
        <taxon>Duplodnaviria</taxon>
        <taxon>Heunggongvirae</taxon>
        <taxon>Uroviricota</taxon>
        <taxon>Caudoviricetes</taxon>
        <taxon>Mimasvirus</taxon>
        <taxon>Mimasvirus GAP32</taxon>
    </lineage>
</organism>
<protein>
    <submittedName>
        <fullName evidence="1">Uncharacterized protein</fullName>
    </submittedName>
</protein>
<dbReference type="EMBL" id="JN882285">
    <property type="protein sequence ID" value="AFC21552.1"/>
    <property type="molecule type" value="Genomic_DNA"/>
</dbReference>
<dbReference type="RefSeq" id="YP_006987207.1">
    <property type="nucleotide sequence ID" value="NC_019401.1"/>
</dbReference>
<proteinExistence type="predicted"/>
<dbReference type="GeneID" id="13993842"/>
<name>K4F788_9CAUD</name>
<dbReference type="OrthoDB" id="23154at10239"/>
<reference evidence="1 2" key="1">
    <citation type="journal article" date="2014" name="Virology">
        <title>Supersize me: Cronobacter sakazakii phage GAP32.</title>
        <authorList>
            <person name="Abbasifar R."/>
            <person name="Griffiths M.W."/>
            <person name="Sabour P.M."/>
            <person name="Ackermann H.-W."/>
            <person name="Vandersteegen K."/>
            <person name="Lavigne R."/>
            <person name="Noben J.-P."/>
            <person name="Villa A.A."/>
            <person name="Abbasifar A."/>
            <person name="Nash J.H.E."/>
            <person name="Kropinski A.M."/>
        </authorList>
    </citation>
    <scope>NUCLEOTIDE SEQUENCE [LARGE SCALE GENOMIC DNA]</scope>
    <source>
        <strain evidence="1">GAP-32</strain>
    </source>
</reference>
<dbReference type="KEGG" id="vg:13993842"/>
<sequence>MNKILVRGNEVPQNSEEISTSEFMNVALAQIASTALSVQSSDEAEPVLTAMSDILELMCEYLKAKNIAPDSLFEHVEELRNTQGAFNKKVAVLKD</sequence>
<gene>
    <name evidence="1" type="ORF">GAP32_104</name>
</gene>
<accession>K4F788</accession>
<dbReference type="Proteomes" id="UP000000457">
    <property type="component" value="Segment"/>
</dbReference>
<evidence type="ECO:0000313" key="1">
    <source>
        <dbReference type="EMBL" id="AFC21552.1"/>
    </source>
</evidence>